<feature type="domain" description="Retrovirus-related Pol polyprotein from transposon TNT 1-94-like beta-barrel" evidence="1">
    <location>
        <begin position="286"/>
        <end position="361"/>
    </location>
</feature>
<evidence type="ECO:0000313" key="2">
    <source>
        <dbReference type="EMBL" id="RDX58410.1"/>
    </source>
</evidence>
<sequence>IVEIIGNNSRRASKDLKKLLVEELLGTLKVHEIEINNDEGQRKGKSIALKAQKALKGSSSKAFKVEESCEKAFEEEGSDEDEISFLSRKIHSIQRQKLNGGYECKKPGHFKYEYPNLEKEKGKDKKKPFFKKKKGLMTTWEDLDLSSFEEEDEEVNKEVNICLMEKKMMKILREGKIEDLSKVNTSKVDEQLQEEVIDTRQSLAKFINRYKNLEKILKHKKHPYDKFGIEYDKKKGFQERKIHFTLLKSRGLDICHMIVETIKKNCSNLPRLTRNYPREFGRYQSWYLDNGCSHHMTRERSMFQDLSSKLGGWITFGGNQKGKIVGIGRIGKHPFPSINMLFVEILKHNILSISQLCENGYDVSFNKGECKVIVVFC</sequence>
<dbReference type="AlphaFoldDB" id="A0A371E0U5"/>
<accession>A0A371E0U5</accession>
<dbReference type="InterPro" id="IPR054722">
    <property type="entry name" value="PolX-like_BBD"/>
</dbReference>
<dbReference type="OrthoDB" id="1932348at2759"/>
<organism evidence="2 3">
    <name type="scientific">Mucuna pruriens</name>
    <name type="common">Velvet bean</name>
    <name type="synonym">Dolichos pruriens</name>
    <dbReference type="NCBI Taxonomy" id="157652"/>
    <lineage>
        <taxon>Eukaryota</taxon>
        <taxon>Viridiplantae</taxon>
        <taxon>Streptophyta</taxon>
        <taxon>Embryophyta</taxon>
        <taxon>Tracheophyta</taxon>
        <taxon>Spermatophyta</taxon>
        <taxon>Magnoliopsida</taxon>
        <taxon>eudicotyledons</taxon>
        <taxon>Gunneridae</taxon>
        <taxon>Pentapetalae</taxon>
        <taxon>rosids</taxon>
        <taxon>fabids</taxon>
        <taxon>Fabales</taxon>
        <taxon>Fabaceae</taxon>
        <taxon>Papilionoideae</taxon>
        <taxon>50 kb inversion clade</taxon>
        <taxon>NPAAA clade</taxon>
        <taxon>indigoferoid/millettioid clade</taxon>
        <taxon>Phaseoleae</taxon>
        <taxon>Mucuna</taxon>
    </lineage>
</organism>
<feature type="non-terminal residue" evidence="2">
    <location>
        <position position="1"/>
    </location>
</feature>
<keyword evidence="3" id="KW-1185">Reference proteome</keyword>
<dbReference type="EMBL" id="QJKJ01017530">
    <property type="protein sequence ID" value="RDX58410.1"/>
    <property type="molecule type" value="Genomic_DNA"/>
</dbReference>
<dbReference type="Proteomes" id="UP000257109">
    <property type="component" value="Unassembled WGS sequence"/>
</dbReference>
<name>A0A371E0U5_MUCPR</name>
<proteinExistence type="predicted"/>
<gene>
    <name evidence="2" type="ORF">CR513_62276</name>
</gene>
<protein>
    <recommendedName>
        <fullName evidence="1">Retrovirus-related Pol polyprotein from transposon TNT 1-94-like beta-barrel domain-containing protein</fullName>
    </recommendedName>
</protein>
<comment type="caution">
    <text evidence="2">The sequence shown here is derived from an EMBL/GenBank/DDBJ whole genome shotgun (WGS) entry which is preliminary data.</text>
</comment>
<dbReference type="Pfam" id="PF22936">
    <property type="entry name" value="Pol_BBD"/>
    <property type="match status" value="1"/>
</dbReference>
<evidence type="ECO:0000313" key="3">
    <source>
        <dbReference type="Proteomes" id="UP000257109"/>
    </source>
</evidence>
<evidence type="ECO:0000259" key="1">
    <source>
        <dbReference type="Pfam" id="PF22936"/>
    </source>
</evidence>
<reference evidence="2" key="1">
    <citation type="submission" date="2018-05" db="EMBL/GenBank/DDBJ databases">
        <title>Draft genome of Mucuna pruriens seed.</title>
        <authorList>
            <person name="Nnadi N.E."/>
            <person name="Vos R."/>
            <person name="Hasami M.H."/>
            <person name="Devisetty U.K."/>
            <person name="Aguiy J.C."/>
        </authorList>
    </citation>
    <scope>NUCLEOTIDE SEQUENCE [LARGE SCALE GENOMIC DNA]</scope>
    <source>
        <strain evidence="2">JCA_2017</strain>
    </source>
</reference>